<dbReference type="PROSITE" id="PS50135">
    <property type="entry name" value="ZF_ZZ_2"/>
    <property type="match status" value="1"/>
</dbReference>
<dbReference type="GO" id="GO:0005886">
    <property type="term" value="C:plasma membrane"/>
    <property type="evidence" value="ECO:0007669"/>
    <property type="project" value="TreeGrafter"/>
</dbReference>
<dbReference type="EC" id="2.3.2.27" evidence="2"/>
<dbReference type="PROSITE" id="PS01357">
    <property type="entry name" value="ZF_ZZ_1"/>
    <property type="match status" value="1"/>
</dbReference>
<evidence type="ECO:0000256" key="4">
    <source>
        <dbReference type="ARBA" id="ARBA00022723"/>
    </source>
</evidence>
<evidence type="ECO:0000256" key="2">
    <source>
        <dbReference type="ARBA" id="ARBA00012483"/>
    </source>
</evidence>
<dbReference type="SUPFAM" id="SSF57850">
    <property type="entry name" value="RING/U-box"/>
    <property type="match status" value="1"/>
</dbReference>
<protein>
    <recommendedName>
        <fullName evidence="2">RING-type E3 ubiquitin transferase</fullName>
        <ecNumber evidence="2">2.3.2.27</ecNumber>
    </recommendedName>
</protein>
<feature type="compositionally biased region" description="Low complexity" evidence="8">
    <location>
        <begin position="312"/>
        <end position="329"/>
    </location>
</feature>
<sequence>MANGNDVGAGDSASAVYAEQLQQEKEHEHEPEPNELTAVPRYGLKLKFDHVWPEKRNQNLRPSIKQSLPMVPLVCRMNRHENIVCKGCSKVDFTGRCYRCLSCQDFNMCAECYDNDFTTAQHPFDHPVKCVLTPGDVELYFGGEYLNDPPQSYRCPYCKQWGYNESTFLEHVSAEHVGASTLLVSTMVTLFEQQQAVRLFLEDEQLAVFASAATSRNELMNRNEGSLDLFLEPLNPNGSYQREHPISPLMFRIAKPGAVEVAPWVAEGNTLTASNSNHNVDSNFQIPDQVRRQSLLDRARQRLSFDRPPLPLNQQLHHQPLQHQPQQQQHHPHQLSGHPTLSEMMRYNEPLPTSRSSRPGNFRIVTNHAPNQPTNGRTINLFGHNSATENMRRAFYPPGEITRVTRAQRHRAPRIQMESFPTSGVRQVHVQRLRGGPGPGPMPVPSPGQRLVEFSELAHGANELLGQNVVSGAVMLRTIEEEEPQPQQQQPQQQQQQQQPTAEAKQLEQERERYLCYPFLSATSTAPCPPEEQITFLAQRAEFVAQLLASVLCEEELVGGMGAMGPADGDNDDDNDSMDKRSVIKRSNSEFVGAGDSQLDLKRTTSC</sequence>
<dbReference type="EMBL" id="LSRL02000155">
    <property type="protein sequence ID" value="TDG43448.1"/>
    <property type="molecule type" value="Genomic_DNA"/>
</dbReference>
<comment type="catalytic activity">
    <reaction evidence="1">
        <text>S-ubiquitinyl-[E2 ubiquitin-conjugating enzyme]-L-cysteine + [acceptor protein]-L-lysine = [E2 ubiquitin-conjugating enzyme]-L-cysteine + N(6)-ubiquitinyl-[acceptor protein]-L-lysine.</text>
        <dbReference type="EC" id="2.3.2.27"/>
    </reaction>
</comment>
<feature type="compositionally biased region" description="Basic and acidic residues" evidence="8">
    <location>
        <begin position="22"/>
        <end position="32"/>
    </location>
</feature>
<proteinExistence type="predicted"/>
<dbReference type="GO" id="GO:0010646">
    <property type="term" value="P:regulation of cell communication"/>
    <property type="evidence" value="ECO:0007669"/>
    <property type="project" value="UniProtKB-ARBA"/>
</dbReference>
<dbReference type="PANTHER" id="PTHR12268">
    <property type="entry name" value="E3 UBIQUITIN-PROTEIN LIGASE KCMF1"/>
    <property type="match status" value="1"/>
</dbReference>
<dbReference type="CDD" id="cd02338">
    <property type="entry name" value="ZZ_PCMF_like"/>
    <property type="match status" value="1"/>
</dbReference>
<evidence type="ECO:0000256" key="3">
    <source>
        <dbReference type="ARBA" id="ARBA00022679"/>
    </source>
</evidence>
<dbReference type="Proteomes" id="UP000295192">
    <property type="component" value="Unassembled WGS sequence"/>
</dbReference>
<dbReference type="GO" id="GO:0045202">
    <property type="term" value="C:synapse"/>
    <property type="evidence" value="ECO:0007669"/>
    <property type="project" value="GOC"/>
</dbReference>
<evidence type="ECO:0000256" key="7">
    <source>
        <dbReference type="PROSITE-ProRule" id="PRU00228"/>
    </source>
</evidence>
<dbReference type="GO" id="GO:0023051">
    <property type="term" value="P:regulation of signaling"/>
    <property type="evidence" value="ECO:0007669"/>
    <property type="project" value="UniProtKB-ARBA"/>
</dbReference>
<keyword evidence="5 7" id="KW-0863">Zinc-finger</keyword>
<evidence type="ECO:0000256" key="8">
    <source>
        <dbReference type="SAM" id="MobiDB-lite"/>
    </source>
</evidence>
<dbReference type="GO" id="GO:0099536">
    <property type="term" value="P:synaptic signaling"/>
    <property type="evidence" value="ECO:0007669"/>
    <property type="project" value="TreeGrafter"/>
</dbReference>
<dbReference type="InterPro" id="IPR050774">
    <property type="entry name" value="KCMF1/Dystrophin"/>
</dbReference>
<comment type="caution">
    <text evidence="10">The sequence shown here is derived from an EMBL/GenBank/DDBJ whole genome shotgun (WGS) entry which is preliminary data.</text>
</comment>
<dbReference type="OMA" id="HNSATEN"/>
<evidence type="ECO:0000313" key="10">
    <source>
        <dbReference type="EMBL" id="TDG43448.1"/>
    </source>
</evidence>
<accession>A0A484B421</accession>
<keyword evidence="11" id="KW-1185">Reference proteome</keyword>
<feature type="region of interest" description="Disordered" evidence="8">
    <location>
        <begin position="563"/>
        <end position="607"/>
    </location>
</feature>
<dbReference type="Pfam" id="PF00569">
    <property type="entry name" value="ZZ"/>
    <property type="match status" value="1"/>
</dbReference>
<evidence type="ECO:0000256" key="1">
    <source>
        <dbReference type="ARBA" id="ARBA00000900"/>
    </source>
</evidence>
<dbReference type="InterPro" id="IPR043145">
    <property type="entry name" value="Znf_ZZ_sf"/>
</dbReference>
<evidence type="ECO:0000259" key="9">
    <source>
        <dbReference type="PROSITE" id="PS50135"/>
    </source>
</evidence>
<feature type="domain" description="ZZ-type" evidence="9">
    <location>
        <begin position="80"/>
        <end position="136"/>
    </location>
</feature>
<dbReference type="OrthoDB" id="2122982at2759"/>
<evidence type="ECO:0000256" key="5">
    <source>
        <dbReference type="ARBA" id="ARBA00022771"/>
    </source>
</evidence>
<reference evidence="10 11" key="1">
    <citation type="journal article" date="2019" name="J. Hered.">
        <title>An Improved Genome Assembly for Drosophila navojoa, the Basal Species in the mojavensis Cluster.</title>
        <authorList>
            <person name="Vanderlinde T."/>
            <person name="Dupim E.G."/>
            <person name="Nazario-Yepiz N.O."/>
            <person name="Carvalho A.B."/>
        </authorList>
    </citation>
    <scope>NUCLEOTIDE SEQUENCE [LARGE SCALE GENOMIC DNA]</scope>
    <source>
        <strain evidence="10">Navoj_Jal97</strain>
        <tissue evidence="10">Whole organism</tissue>
    </source>
</reference>
<feature type="region of interest" description="Disordered" evidence="8">
    <location>
        <begin position="1"/>
        <end position="35"/>
    </location>
</feature>
<keyword evidence="3" id="KW-0808">Transferase</keyword>
<dbReference type="InterPro" id="IPR000433">
    <property type="entry name" value="Znf_ZZ"/>
</dbReference>
<name>A0A484B421_DRONA</name>
<evidence type="ECO:0000313" key="11">
    <source>
        <dbReference type="Proteomes" id="UP000295192"/>
    </source>
</evidence>
<feature type="region of interest" description="Disordered" evidence="8">
    <location>
        <begin position="306"/>
        <end position="339"/>
    </location>
</feature>
<feature type="compositionally biased region" description="Low complexity" evidence="8">
    <location>
        <begin position="485"/>
        <end position="500"/>
    </location>
</feature>
<dbReference type="Gene3D" id="3.30.60.90">
    <property type="match status" value="1"/>
</dbReference>
<organism evidence="10 11">
    <name type="scientific">Drosophila navojoa</name>
    <name type="common">Fruit fly</name>
    <dbReference type="NCBI Taxonomy" id="7232"/>
    <lineage>
        <taxon>Eukaryota</taxon>
        <taxon>Metazoa</taxon>
        <taxon>Ecdysozoa</taxon>
        <taxon>Arthropoda</taxon>
        <taxon>Hexapoda</taxon>
        <taxon>Insecta</taxon>
        <taxon>Pterygota</taxon>
        <taxon>Neoptera</taxon>
        <taxon>Endopterygota</taxon>
        <taxon>Diptera</taxon>
        <taxon>Brachycera</taxon>
        <taxon>Muscomorpha</taxon>
        <taxon>Ephydroidea</taxon>
        <taxon>Drosophilidae</taxon>
        <taxon>Drosophila</taxon>
    </lineage>
</organism>
<keyword evidence="6" id="KW-0862">Zinc</keyword>
<feature type="region of interest" description="Disordered" evidence="8">
    <location>
        <begin position="481"/>
        <end position="507"/>
    </location>
</feature>
<evidence type="ECO:0000256" key="6">
    <source>
        <dbReference type="ARBA" id="ARBA00022833"/>
    </source>
</evidence>
<keyword evidence="4" id="KW-0479">Metal-binding</keyword>
<dbReference type="PANTHER" id="PTHR12268:SF13">
    <property type="entry name" value="E3 UBIQUITIN-PROTEIN LIGASE KCMF1"/>
    <property type="match status" value="1"/>
</dbReference>
<gene>
    <name evidence="10" type="ORF">AWZ03_010125</name>
</gene>
<dbReference type="GO" id="GO:0061630">
    <property type="term" value="F:ubiquitin protein ligase activity"/>
    <property type="evidence" value="ECO:0007669"/>
    <property type="project" value="UniProtKB-EC"/>
</dbReference>
<dbReference type="GO" id="GO:0008270">
    <property type="term" value="F:zinc ion binding"/>
    <property type="evidence" value="ECO:0007669"/>
    <property type="project" value="UniProtKB-KW"/>
</dbReference>
<dbReference type="AlphaFoldDB" id="A0A484B421"/>